<dbReference type="Proteomes" id="UP001607303">
    <property type="component" value="Unassembled WGS sequence"/>
</dbReference>
<reference evidence="2 3" key="1">
    <citation type="journal article" date="2024" name="Ann. Entomol. Soc. Am.">
        <title>Genomic analyses of the southern and eastern yellowjacket wasps (Hymenoptera: Vespidae) reveal evolutionary signatures of social life.</title>
        <authorList>
            <person name="Catto M.A."/>
            <person name="Caine P.B."/>
            <person name="Orr S.E."/>
            <person name="Hunt B.G."/>
            <person name="Goodisman M.A.D."/>
        </authorList>
    </citation>
    <scope>NUCLEOTIDE SEQUENCE [LARGE SCALE GENOMIC DNA]</scope>
    <source>
        <strain evidence="2">232</strain>
        <tissue evidence="2">Head and thorax</tissue>
    </source>
</reference>
<gene>
    <name evidence="2" type="ORF">V1477_014877</name>
</gene>
<accession>A0ABD2BIP3</accession>
<evidence type="ECO:0000256" key="1">
    <source>
        <dbReference type="SAM" id="MobiDB-lite"/>
    </source>
</evidence>
<evidence type="ECO:0000313" key="3">
    <source>
        <dbReference type="Proteomes" id="UP001607303"/>
    </source>
</evidence>
<protein>
    <submittedName>
        <fullName evidence="2">Uncharacterized protein</fullName>
    </submittedName>
</protein>
<sequence length="166" mass="18953">MSTTEPLLPYSSTRNVDGQSQSCGDASDALEQTDLPTGPGKHPGFDPLRIDINEVFVCTILTISLNPSIGFTRYSWKLLIGRLAKSMENQTTCRLIDQYLKSSTKHFVFLWIGYKNKKKGGKEKEYPEATNFKFDLLYYGSRNRKNGNVFWDKTRHPYVNLTSDKI</sequence>
<keyword evidence="3" id="KW-1185">Reference proteome</keyword>
<comment type="caution">
    <text evidence="2">The sequence shown here is derived from an EMBL/GenBank/DDBJ whole genome shotgun (WGS) entry which is preliminary data.</text>
</comment>
<feature type="region of interest" description="Disordered" evidence="1">
    <location>
        <begin position="1"/>
        <end position="42"/>
    </location>
</feature>
<organism evidence="2 3">
    <name type="scientific">Vespula maculifrons</name>
    <name type="common">Eastern yellow jacket</name>
    <name type="synonym">Wasp</name>
    <dbReference type="NCBI Taxonomy" id="7453"/>
    <lineage>
        <taxon>Eukaryota</taxon>
        <taxon>Metazoa</taxon>
        <taxon>Ecdysozoa</taxon>
        <taxon>Arthropoda</taxon>
        <taxon>Hexapoda</taxon>
        <taxon>Insecta</taxon>
        <taxon>Pterygota</taxon>
        <taxon>Neoptera</taxon>
        <taxon>Endopterygota</taxon>
        <taxon>Hymenoptera</taxon>
        <taxon>Apocrita</taxon>
        <taxon>Aculeata</taxon>
        <taxon>Vespoidea</taxon>
        <taxon>Vespidae</taxon>
        <taxon>Vespinae</taxon>
        <taxon>Vespula</taxon>
    </lineage>
</organism>
<feature type="compositionally biased region" description="Polar residues" evidence="1">
    <location>
        <begin position="1"/>
        <end position="24"/>
    </location>
</feature>
<dbReference type="AlphaFoldDB" id="A0ABD2BIP3"/>
<proteinExistence type="predicted"/>
<evidence type="ECO:0000313" key="2">
    <source>
        <dbReference type="EMBL" id="KAL2732636.1"/>
    </source>
</evidence>
<name>A0ABD2BIP3_VESMC</name>
<dbReference type="EMBL" id="JAYRBN010000075">
    <property type="protein sequence ID" value="KAL2732636.1"/>
    <property type="molecule type" value="Genomic_DNA"/>
</dbReference>